<sequence>MSSVLCFSLKGIRSLKISLPKLSAGMVHQRAVSTYLHQPYLETLMQAILFGLGGPVFARNLVDLQLTLPATKNIAEVLSAIAEVNSDALKRLQHLCIVVVDFSNTRVNDAGVDIPSNLQARFPNFRHQDEVWEQLVKFPNLESLMIHASDCLDFFRLSNRLEVAPEATFTRLRVLDLTSLLSNSTRISKITRHAVSLLGIPYDEPDTWGDVFRYMRRYCRVLEFVYVKDLCYSCMHPLYLRPEPVARGITIWSTCLNSTEALYTLSGNNALPFTDDHAALHLLVKWVADRLGGPAFYPGWLVLQNPAYDVHERPTSNSDDRLGIDDKIALVRARFDMGELRMWPTSRMKIIKRKKSAKEDKEHEEDEDDEEDEENEEDEDEDDEDSLVVDEAGGDKNEKN</sequence>
<feature type="region of interest" description="Disordered" evidence="1">
    <location>
        <begin position="352"/>
        <end position="400"/>
    </location>
</feature>
<gene>
    <name evidence="3" type="ORF">PgNI_08495</name>
</gene>
<protein>
    <submittedName>
        <fullName evidence="3">Uncharacterized protein</fullName>
    </submittedName>
</protein>
<evidence type="ECO:0000313" key="2">
    <source>
        <dbReference type="Proteomes" id="UP000515153"/>
    </source>
</evidence>
<name>A0A6P8AVQ1_PYRGI</name>
<organism evidence="2 3">
    <name type="scientific">Pyricularia grisea</name>
    <name type="common">Crabgrass-specific blast fungus</name>
    <name type="synonym">Magnaporthe grisea</name>
    <dbReference type="NCBI Taxonomy" id="148305"/>
    <lineage>
        <taxon>Eukaryota</taxon>
        <taxon>Fungi</taxon>
        <taxon>Dikarya</taxon>
        <taxon>Ascomycota</taxon>
        <taxon>Pezizomycotina</taxon>
        <taxon>Sordariomycetes</taxon>
        <taxon>Sordariomycetidae</taxon>
        <taxon>Magnaporthales</taxon>
        <taxon>Pyriculariaceae</taxon>
        <taxon>Pyricularia</taxon>
    </lineage>
</organism>
<reference evidence="2 3" key="1">
    <citation type="journal article" date="2019" name="Mol. Biol. Evol.">
        <title>Blast fungal genomes show frequent chromosomal changes, gene gains and losses, and effector gene turnover.</title>
        <authorList>
            <person name="Gomez Luciano L.B."/>
            <person name="Jason Tsai I."/>
            <person name="Chuma I."/>
            <person name="Tosa Y."/>
            <person name="Chen Y.H."/>
            <person name="Li J.Y."/>
            <person name="Li M.Y."/>
            <person name="Jade Lu M.Y."/>
            <person name="Nakayashiki H."/>
            <person name="Li W.H."/>
        </authorList>
    </citation>
    <scope>NUCLEOTIDE SEQUENCE [LARGE SCALE GENOMIC DNA]</scope>
    <source>
        <strain evidence="2 3">NI907</strain>
    </source>
</reference>
<proteinExistence type="predicted"/>
<reference evidence="3" key="3">
    <citation type="submission" date="2025-08" db="UniProtKB">
        <authorList>
            <consortium name="RefSeq"/>
        </authorList>
    </citation>
    <scope>IDENTIFICATION</scope>
    <source>
        <strain evidence="3">NI907</strain>
    </source>
</reference>
<dbReference type="KEGG" id="pgri:PgNI_08495"/>
<dbReference type="RefSeq" id="XP_030978944.1">
    <property type="nucleotide sequence ID" value="XM_031128492.1"/>
</dbReference>
<reference evidence="3" key="2">
    <citation type="submission" date="2019-10" db="EMBL/GenBank/DDBJ databases">
        <authorList>
            <consortium name="NCBI Genome Project"/>
        </authorList>
    </citation>
    <scope>NUCLEOTIDE SEQUENCE</scope>
    <source>
        <strain evidence="3">NI907</strain>
    </source>
</reference>
<accession>A0A6P8AVQ1</accession>
<dbReference type="GeneID" id="41963400"/>
<evidence type="ECO:0000256" key="1">
    <source>
        <dbReference type="SAM" id="MobiDB-lite"/>
    </source>
</evidence>
<evidence type="ECO:0000313" key="3">
    <source>
        <dbReference type="RefSeq" id="XP_030978944.1"/>
    </source>
</evidence>
<keyword evidence="2" id="KW-1185">Reference proteome</keyword>
<dbReference type="Proteomes" id="UP000515153">
    <property type="component" value="Chromosome V"/>
</dbReference>
<dbReference type="AlphaFoldDB" id="A0A6P8AVQ1"/>
<feature type="compositionally biased region" description="Acidic residues" evidence="1">
    <location>
        <begin position="362"/>
        <end position="388"/>
    </location>
</feature>